<proteinExistence type="predicted"/>
<dbReference type="EMBL" id="NFZX01000071">
    <property type="protein sequence ID" value="RFA32255.1"/>
    <property type="molecule type" value="Genomic_DNA"/>
</dbReference>
<dbReference type="Gene3D" id="3.40.190.120">
    <property type="entry name" value="Osmoprotection protein (prox), domain 2"/>
    <property type="match status" value="1"/>
</dbReference>
<protein>
    <submittedName>
        <fullName evidence="2">Osmoprotectant ABC transporter substrate-binding protein</fullName>
    </submittedName>
</protein>
<dbReference type="Pfam" id="PF04069">
    <property type="entry name" value="OpuAC"/>
    <property type="match status" value="1"/>
</dbReference>
<dbReference type="SUPFAM" id="SSF53850">
    <property type="entry name" value="Periplasmic binding protein-like II"/>
    <property type="match status" value="1"/>
</dbReference>
<evidence type="ECO:0000313" key="2">
    <source>
        <dbReference type="EMBL" id="RFA32255.1"/>
    </source>
</evidence>
<evidence type="ECO:0000259" key="1">
    <source>
        <dbReference type="Pfam" id="PF04069"/>
    </source>
</evidence>
<organism evidence="2 3">
    <name type="scientific">Virgibacillus dokdonensis</name>
    <dbReference type="NCBI Taxonomy" id="302167"/>
    <lineage>
        <taxon>Bacteria</taxon>
        <taxon>Bacillati</taxon>
        <taxon>Bacillota</taxon>
        <taxon>Bacilli</taxon>
        <taxon>Bacillales</taxon>
        <taxon>Bacillaceae</taxon>
        <taxon>Virgibacillus</taxon>
    </lineage>
</organism>
<gene>
    <name evidence="2" type="ORF">CAI16_18560</name>
</gene>
<accession>A0A3E0WK14</accession>
<comment type="caution">
    <text evidence="2">The sequence shown here is derived from an EMBL/GenBank/DDBJ whole genome shotgun (WGS) entry which is preliminary data.</text>
</comment>
<dbReference type="InterPro" id="IPR007210">
    <property type="entry name" value="ABC_Gly_betaine_transp_sub-bd"/>
</dbReference>
<dbReference type="Proteomes" id="UP000256488">
    <property type="component" value="Unassembled WGS sequence"/>
</dbReference>
<dbReference type="CDD" id="cd13608">
    <property type="entry name" value="PBP2_OpuCC_like"/>
    <property type="match status" value="1"/>
</dbReference>
<reference evidence="2 3" key="1">
    <citation type="submission" date="2017-05" db="EMBL/GenBank/DDBJ databases">
        <title>Virgibacillus sp. AK90 isolated from a saltern of Kakinada, India.</title>
        <authorList>
            <person name="Gupta V."/>
            <person name="Sidhu C."/>
            <person name="Korpole S."/>
            <person name="Pinnaka A.K."/>
        </authorList>
    </citation>
    <scope>NUCLEOTIDE SEQUENCE [LARGE SCALE GENOMIC DNA]</scope>
    <source>
        <strain evidence="2 3">AK90</strain>
    </source>
</reference>
<sequence>MERRLRTLLHVRKILIILTIILLLISGCSLPGLSGSSKDTLKIGTLNTSESMTVGYIIKQLIEHKTDYHAEIIGNMGSSIVQHQALEQGEVDITGTRYTGTDLPGALQMELITDPDKALKVVQREFKERFDQTWFNPYGFENSYAFTVTSELAKEKSLKKVSDVEPYAADLRLGVDNAWLNREGDGYQGFIDTYGFEFGKAYPMQIGLVYQAVDSGNMDVVLAYTTDGRIEEFNLVNLEDDKDFFPPYDASPVARNDVLEKYPEVRDILNSLAGKIDEETMRHMNYEADVKMKEPYVVAKEFLEEHHYFEDE</sequence>
<dbReference type="PROSITE" id="PS51257">
    <property type="entry name" value="PROKAR_LIPOPROTEIN"/>
    <property type="match status" value="1"/>
</dbReference>
<dbReference type="GO" id="GO:0022857">
    <property type="term" value="F:transmembrane transporter activity"/>
    <property type="evidence" value="ECO:0007669"/>
    <property type="project" value="InterPro"/>
</dbReference>
<dbReference type="AlphaFoldDB" id="A0A3E0WK14"/>
<dbReference type="GO" id="GO:0043190">
    <property type="term" value="C:ATP-binding cassette (ABC) transporter complex"/>
    <property type="evidence" value="ECO:0007669"/>
    <property type="project" value="InterPro"/>
</dbReference>
<dbReference type="Gene3D" id="3.40.190.10">
    <property type="entry name" value="Periplasmic binding protein-like II"/>
    <property type="match status" value="1"/>
</dbReference>
<feature type="domain" description="ABC-type glycine betaine transport system substrate-binding" evidence="1">
    <location>
        <begin position="39"/>
        <end position="305"/>
    </location>
</feature>
<name>A0A3E0WK14_9BACI</name>
<evidence type="ECO:0000313" key="3">
    <source>
        <dbReference type="Proteomes" id="UP000256488"/>
    </source>
</evidence>